<dbReference type="PANTHER" id="PTHR33026">
    <property type="entry name" value="OS06G0360600 PROTEIN"/>
    <property type="match status" value="1"/>
</dbReference>
<dbReference type="Proteomes" id="UP000275267">
    <property type="component" value="Unassembled WGS sequence"/>
</dbReference>
<dbReference type="AlphaFoldDB" id="A0A3L6PEF2"/>
<reference evidence="3" key="1">
    <citation type="journal article" date="2019" name="Nat. Commun.">
        <title>The genome of broomcorn millet.</title>
        <authorList>
            <person name="Zou C."/>
            <person name="Miki D."/>
            <person name="Li D."/>
            <person name="Tang Q."/>
            <person name="Xiao L."/>
            <person name="Rajput S."/>
            <person name="Deng P."/>
            <person name="Jia W."/>
            <person name="Huang R."/>
            <person name="Zhang M."/>
            <person name="Sun Y."/>
            <person name="Hu J."/>
            <person name="Fu X."/>
            <person name="Schnable P.S."/>
            <person name="Li F."/>
            <person name="Zhang H."/>
            <person name="Feng B."/>
            <person name="Zhu X."/>
            <person name="Liu R."/>
            <person name="Schnable J.C."/>
            <person name="Zhu J.-K."/>
            <person name="Zhang H."/>
        </authorList>
    </citation>
    <scope>NUCLEOTIDE SEQUENCE [LARGE SCALE GENOMIC DNA]</scope>
</reference>
<dbReference type="InterPro" id="IPR007321">
    <property type="entry name" value="Transposase_28"/>
</dbReference>
<evidence type="ECO:0000313" key="2">
    <source>
        <dbReference type="EMBL" id="RLM55339.1"/>
    </source>
</evidence>
<keyword evidence="3" id="KW-1185">Reference proteome</keyword>
<dbReference type="EMBL" id="PQIB02000018">
    <property type="protein sequence ID" value="RLM55339.1"/>
    <property type="molecule type" value="Genomic_DNA"/>
</dbReference>
<name>A0A3L6PEF2_PANMI</name>
<comment type="caution">
    <text evidence="2">The sequence shown here is derived from an EMBL/GenBank/DDBJ whole genome shotgun (WGS) entry which is preliminary data.</text>
</comment>
<feature type="domain" description="Transposase (putative) gypsy type" evidence="1">
    <location>
        <begin position="44"/>
        <end position="103"/>
    </location>
</feature>
<organism evidence="2 3">
    <name type="scientific">Panicum miliaceum</name>
    <name type="common">Proso millet</name>
    <name type="synonym">Broomcorn millet</name>
    <dbReference type="NCBI Taxonomy" id="4540"/>
    <lineage>
        <taxon>Eukaryota</taxon>
        <taxon>Viridiplantae</taxon>
        <taxon>Streptophyta</taxon>
        <taxon>Embryophyta</taxon>
        <taxon>Tracheophyta</taxon>
        <taxon>Spermatophyta</taxon>
        <taxon>Magnoliopsida</taxon>
        <taxon>Liliopsida</taxon>
        <taxon>Poales</taxon>
        <taxon>Poaceae</taxon>
        <taxon>PACMAD clade</taxon>
        <taxon>Panicoideae</taxon>
        <taxon>Panicodae</taxon>
        <taxon>Paniceae</taxon>
        <taxon>Panicinae</taxon>
        <taxon>Panicum</taxon>
        <taxon>Panicum sect. Panicum</taxon>
    </lineage>
</organism>
<protein>
    <submittedName>
        <fullName evidence="2">Retrotransposon protein, putative, Ty3-gypsy subclass</fullName>
    </submittedName>
</protein>
<evidence type="ECO:0000259" key="1">
    <source>
        <dbReference type="Pfam" id="PF04195"/>
    </source>
</evidence>
<sequence length="103" mass="11911">MPSTLTEEELEDMEARGLLSEKAVPRWKCCYIQMFPSEDWTEMVVFRSFYEKGLGLPVGAFFHGPLHYYKLEAIHLKPNSIAQIAIFIHLCEGFFGIPTHFNL</sequence>
<dbReference type="PANTHER" id="PTHR33026:SF7">
    <property type="entry name" value="OS03G0100275 PROTEIN"/>
    <property type="match status" value="1"/>
</dbReference>
<gene>
    <name evidence="2" type="ORF">C2845_PM10G13170</name>
</gene>
<evidence type="ECO:0000313" key="3">
    <source>
        <dbReference type="Proteomes" id="UP000275267"/>
    </source>
</evidence>
<accession>A0A3L6PEF2</accession>
<proteinExistence type="predicted"/>
<dbReference type="Pfam" id="PF04195">
    <property type="entry name" value="Transposase_28"/>
    <property type="match status" value="1"/>
</dbReference>